<keyword evidence="2" id="KW-1185">Reference proteome</keyword>
<name>A0AAU9WCK6_9CNID</name>
<sequence length="90" mass="10137">MKIHPAKTKIENSAKQSLDLSVDGMQLTEVESGRVLGVARIYTDQILIASLQCKYQTALYLLLYCLEQLLPNQLRRTVLTSKTLHTITFG</sequence>
<gene>
    <name evidence="1" type="ORF">PMEA_00001803</name>
</gene>
<comment type="caution">
    <text evidence="1">The sequence shown here is derived from an EMBL/GenBank/DDBJ whole genome shotgun (WGS) entry which is preliminary data.</text>
</comment>
<evidence type="ECO:0000313" key="1">
    <source>
        <dbReference type="EMBL" id="CAH3107021.1"/>
    </source>
</evidence>
<proteinExistence type="predicted"/>
<evidence type="ECO:0000313" key="2">
    <source>
        <dbReference type="Proteomes" id="UP001159428"/>
    </source>
</evidence>
<dbReference type="Proteomes" id="UP001159428">
    <property type="component" value="Unassembled WGS sequence"/>
</dbReference>
<reference evidence="1 2" key="1">
    <citation type="submission" date="2022-05" db="EMBL/GenBank/DDBJ databases">
        <authorList>
            <consortium name="Genoscope - CEA"/>
            <person name="William W."/>
        </authorList>
    </citation>
    <scope>NUCLEOTIDE SEQUENCE [LARGE SCALE GENOMIC DNA]</scope>
</reference>
<dbReference type="EMBL" id="CALNXJ010000010">
    <property type="protein sequence ID" value="CAH3107021.1"/>
    <property type="molecule type" value="Genomic_DNA"/>
</dbReference>
<dbReference type="AlphaFoldDB" id="A0AAU9WCK6"/>
<organism evidence="1 2">
    <name type="scientific">Pocillopora meandrina</name>
    <dbReference type="NCBI Taxonomy" id="46732"/>
    <lineage>
        <taxon>Eukaryota</taxon>
        <taxon>Metazoa</taxon>
        <taxon>Cnidaria</taxon>
        <taxon>Anthozoa</taxon>
        <taxon>Hexacorallia</taxon>
        <taxon>Scleractinia</taxon>
        <taxon>Astrocoeniina</taxon>
        <taxon>Pocilloporidae</taxon>
        <taxon>Pocillopora</taxon>
    </lineage>
</organism>
<protein>
    <submittedName>
        <fullName evidence="1">Uncharacterized protein</fullName>
    </submittedName>
</protein>
<accession>A0AAU9WCK6</accession>